<sequence length="327" mass="34779">MTALRRLPIGRTDVLVTDLGLGAAPLGNRYTRMSDEAATALVDEAWQQGIRFFDTAPQYGLGLSERRLGAALARRDRADYVIASKVGRLLVPNRNPTGSALTSTVFDVPDDVEQQPDYSRDGVRRSVAASLERLGIDRLDIALVHDPDRHLEQCAAEALPALAELREEGLVGAIGVAMNQWQAPLDLVRTTDLDCVLVAGRWTLLDRSALPLLDECAERGVSVLAAAPFNSGLLSTDRPEPGARFNYRASDPALIELTTSLAAACTRFGTTLPSAALRFPLSHPAVASVVVGQNSAAQVTANVHAFAGSLPGTLTAELNRLIGDGPA</sequence>
<dbReference type="Pfam" id="PF00248">
    <property type="entry name" value="Aldo_ket_red"/>
    <property type="match status" value="1"/>
</dbReference>
<dbReference type="PANTHER" id="PTHR42686">
    <property type="entry name" value="GH17980P-RELATED"/>
    <property type="match status" value="1"/>
</dbReference>
<dbReference type="EMBL" id="BAAARV010000120">
    <property type="protein sequence ID" value="GAA2389717.1"/>
    <property type="molecule type" value="Genomic_DNA"/>
</dbReference>
<comment type="caution">
    <text evidence="2">The sequence shown here is derived from an EMBL/GenBank/DDBJ whole genome shotgun (WGS) entry which is preliminary data.</text>
</comment>
<reference evidence="3" key="1">
    <citation type="journal article" date="2019" name="Int. J. Syst. Evol. Microbiol.">
        <title>The Global Catalogue of Microorganisms (GCM) 10K type strain sequencing project: providing services to taxonomists for standard genome sequencing and annotation.</title>
        <authorList>
            <consortium name="The Broad Institute Genomics Platform"/>
            <consortium name="The Broad Institute Genome Sequencing Center for Infectious Disease"/>
            <person name="Wu L."/>
            <person name="Ma J."/>
        </authorList>
    </citation>
    <scope>NUCLEOTIDE SEQUENCE [LARGE SCALE GENOMIC DNA]</scope>
    <source>
        <strain evidence="3">JCM 3272</strain>
    </source>
</reference>
<dbReference type="InterPro" id="IPR036812">
    <property type="entry name" value="NAD(P)_OxRdtase_dom_sf"/>
</dbReference>
<dbReference type="SUPFAM" id="SSF51430">
    <property type="entry name" value="NAD(P)-linked oxidoreductase"/>
    <property type="match status" value="1"/>
</dbReference>
<dbReference type="InterPro" id="IPR023210">
    <property type="entry name" value="NADP_OxRdtase_dom"/>
</dbReference>
<protein>
    <submittedName>
        <fullName evidence="2">Aldo/keto reductase</fullName>
    </submittedName>
</protein>
<organism evidence="2 3">
    <name type="scientific">Dactylosporangium salmoneum</name>
    <dbReference type="NCBI Taxonomy" id="53361"/>
    <lineage>
        <taxon>Bacteria</taxon>
        <taxon>Bacillati</taxon>
        <taxon>Actinomycetota</taxon>
        <taxon>Actinomycetes</taxon>
        <taxon>Micromonosporales</taxon>
        <taxon>Micromonosporaceae</taxon>
        <taxon>Dactylosporangium</taxon>
    </lineage>
</organism>
<name>A0ABP5UY38_9ACTN</name>
<dbReference type="RefSeq" id="WP_344619933.1">
    <property type="nucleotide sequence ID" value="NZ_BAAARV010000120.1"/>
</dbReference>
<evidence type="ECO:0000259" key="1">
    <source>
        <dbReference type="Pfam" id="PF00248"/>
    </source>
</evidence>
<evidence type="ECO:0000313" key="2">
    <source>
        <dbReference type="EMBL" id="GAA2389717.1"/>
    </source>
</evidence>
<dbReference type="PANTHER" id="PTHR42686:SF1">
    <property type="entry name" value="GH17980P-RELATED"/>
    <property type="match status" value="1"/>
</dbReference>
<gene>
    <name evidence="2" type="ORF">GCM10010170_101440</name>
</gene>
<dbReference type="InterPro" id="IPR044477">
    <property type="entry name" value="FDH-like"/>
</dbReference>
<dbReference type="CDD" id="cd19162">
    <property type="entry name" value="AKR_FDH"/>
    <property type="match status" value="1"/>
</dbReference>
<proteinExistence type="predicted"/>
<keyword evidence="3" id="KW-1185">Reference proteome</keyword>
<accession>A0ABP5UY38</accession>
<dbReference type="Proteomes" id="UP001501444">
    <property type="component" value="Unassembled WGS sequence"/>
</dbReference>
<dbReference type="Gene3D" id="3.20.20.100">
    <property type="entry name" value="NADP-dependent oxidoreductase domain"/>
    <property type="match status" value="1"/>
</dbReference>
<dbReference type="InterPro" id="IPR020471">
    <property type="entry name" value="AKR"/>
</dbReference>
<feature type="domain" description="NADP-dependent oxidoreductase" evidence="1">
    <location>
        <begin position="19"/>
        <end position="310"/>
    </location>
</feature>
<evidence type="ECO:0000313" key="3">
    <source>
        <dbReference type="Proteomes" id="UP001501444"/>
    </source>
</evidence>